<evidence type="ECO:0000313" key="4">
    <source>
        <dbReference type="EMBL" id="MCU4972101.1"/>
    </source>
</evidence>
<dbReference type="EMBL" id="JAOPKB010000002">
    <property type="protein sequence ID" value="MCU4972101.1"/>
    <property type="molecule type" value="Genomic_DNA"/>
</dbReference>
<keyword evidence="2" id="KW-0472">Membrane</keyword>
<dbReference type="RefSeq" id="WP_338007177.1">
    <property type="nucleotide sequence ID" value="NZ_JAOPKB010000002.1"/>
</dbReference>
<dbReference type="InterPro" id="IPR021994">
    <property type="entry name" value="DUF3592"/>
</dbReference>
<feature type="transmembrane region" description="Helical" evidence="2">
    <location>
        <begin position="146"/>
        <end position="167"/>
    </location>
</feature>
<evidence type="ECO:0000259" key="3">
    <source>
        <dbReference type="Pfam" id="PF12158"/>
    </source>
</evidence>
<evidence type="ECO:0000256" key="1">
    <source>
        <dbReference type="SAM" id="MobiDB-lite"/>
    </source>
</evidence>
<reference evidence="4 5" key="1">
    <citation type="submission" date="2022-09" db="EMBL/GenBank/DDBJ databases">
        <title>Enrichment on poylsaccharides allowed isolation of novel metabolic and taxonomic groups of Haloarchaea.</title>
        <authorList>
            <person name="Sorokin D.Y."/>
            <person name="Elcheninov A.G."/>
            <person name="Khizhniak T.V."/>
            <person name="Kolganova T.V."/>
            <person name="Kublanov I.V."/>
        </authorList>
    </citation>
    <scope>NUCLEOTIDE SEQUENCE [LARGE SCALE GENOMIC DNA]</scope>
    <source>
        <strain evidence="4 5">AArc-m2/3/4</strain>
    </source>
</reference>
<sequence>MILPLLSGVDDDSDETTARKARYRCGLVLVLGLVMLWGGSTDYVTQEDRLENAIEVEATIVETDIDRQTGDGTRYYPAIEFEYRYDGTTYSSSNLNPADSRSSHSTRSSAQSVVDQYPEGDTVTAYVPPSEPEGAFLEADRSSGPYLFLLGGVLTTGYGLVMLRRLWRNDEVSIQ</sequence>
<feature type="compositionally biased region" description="Low complexity" evidence="1">
    <location>
        <begin position="103"/>
        <end position="112"/>
    </location>
</feature>
<name>A0ABT2QAZ7_9EURY</name>
<feature type="domain" description="DUF3592" evidence="3">
    <location>
        <begin position="56"/>
        <end position="140"/>
    </location>
</feature>
<protein>
    <submittedName>
        <fullName evidence="4">DUF3592 domain-containing protein</fullName>
    </submittedName>
</protein>
<organism evidence="4 5">
    <name type="scientific">Natronoglomus mannanivorans</name>
    <dbReference type="NCBI Taxonomy" id="2979990"/>
    <lineage>
        <taxon>Archaea</taxon>
        <taxon>Methanobacteriati</taxon>
        <taxon>Methanobacteriota</taxon>
        <taxon>Stenosarchaea group</taxon>
        <taxon>Halobacteria</taxon>
        <taxon>Halobacteriales</taxon>
        <taxon>Natrialbaceae</taxon>
        <taxon>Natronoglomus</taxon>
    </lineage>
</organism>
<evidence type="ECO:0000256" key="2">
    <source>
        <dbReference type="SAM" id="Phobius"/>
    </source>
</evidence>
<proteinExistence type="predicted"/>
<comment type="caution">
    <text evidence="4">The sequence shown here is derived from an EMBL/GenBank/DDBJ whole genome shotgun (WGS) entry which is preliminary data.</text>
</comment>
<dbReference type="Pfam" id="PF12158">
    <property type="entry name" value="DUF3592"/>
    <property type="match status" value="1"/>
</dbReference>
<keyword evidence="2" id="KW-1133">Transmembrane helix</keyword>
<keyword evidence="5" id="KW-1185">Reference proteome</keyword>
<accession>A0ABT2QAZ7</accession>
<gene>
    <name evidence="4" type="ORF">OB955_05060</name>
</gene>
<keyword evidence="2" id="KW-0812">Transmembrane</keyword>
<dbReference type="Proteomes" id="UP001320972">
    <property type="component" value="Unassembled WGS sequence"/>
</dbReference>
<evidence type="ECO:0000313" key="5">
    <source>
        <dbReference type="Proteomes" id="UP001320972"/>
    </source>
</evidence>
<feature type="region of interest" description="Disordered" evidence="1">
    <location>
        <begin position="92"/>
        <end position="118"/>
    </location>
</feature>